<sequence>MVPVVELRGAIPIAVANGVNLWVAILVSIIGNMVPVPFIIVFIKRIFSWLRKKSVRFERIVNKLETRAAKKSDSVQKYAFWGLFILVAIPLPGTGAWTGALVAAMLEMPMKKAIPSILMGVIAAGVIVAFVTYGAGALFFHG</sequence>
<dbReference type="AlphaFoldDB" id="A0A859DT93"/>
<reference evidence="4 5" key="1">
    <citation type="submission" date="2019-11" db="EMBL/GenBank/DDBJ databases">
        <authorList>
            <person name="Ren C."/>
            <person name="Wang H."/>
            <person name="Xu Y."/>
        </authorList>
    </citation>
    <scope>NUCLEOTIDE SEQUENCE [LARGE SCALE GENOMIC DNA]</scope>
    <source>
        <strain evidence="5">JNU-WLY1368</strain>
        <strain evidence="2 4">LBM 19010</strain>
    </source>
</reference>
<gene>
    <name evidence="2" type="ORF">GJQ69_00880</name>
    <name evidence="3" type="ORF">GKP14_03980</name>
</gene>
<reference evidence="3" key="3">
    <citation type="journal article" date="2022" name="Int. J. Syst. Evol. Microbiol.">
        <title>Caproicibacterium lactatifermentans sp. nov., isolated from pit clay used for the production of Chinese strong aroma-type liquor.</title>
        <authorList>
            <person name="Wang H."/>
            <person name="Gu Y."/>
            <person name="Zhao D."/>
            <person name="Qiao Z."/>
            <person name="Zheng J."/>
            <person name="Gao J."/>
            <person name="Ren C."/>
            <person name="Xu Y."/>
        </authorList>
    </citation>
    <scope>NUCLEOTIDE SEQUENCE</scope>
    <source>
        <strain evidence="3">JNU-WLY1368</strain>
    </source>
</reference>
<evidence type="ECO:0000313" key="4">
    <source>
        <dbReference type="Proteomes" id="UP000501316"/>
    </source>
</evidence>
<dbReference type="PANTHER" id="PTHR36007">
    <property type="entry name" value="TRANSPORT PROTEIN-RELATED"/>
    <property type="match status" value="1"/>
</dbReference>
<feature type="transmembrane region" description="Helical" evidence="1">
    <location>
        <begin position="117"/>
        <end position="140"/>
    </location>
</feature>
<evidence type="ECO:0000256" key="1">
    <source>
        <dbReference type="SAM" id="Phobius"/>
    </source>
</evidence>
<evidence type="ECO:0000313" key="2">
    <source>
        <dbReference type="EMBL" id="QKN24719.1"/>
    </source>
</evidence>
<feature type="transmembrane region" description="Helical" evidence="1">
    <location>
        <begin position="20"/>
        <end position="43"/>
    </location>
</feature>
<dbReference type="Proteomes" id="UP000501316">
    <property type="component" value="Chromosome"/>
</dbReference>
<evidence type="ECO:0000313" key="3">
    <source>
        <dbReference type="EMBL" id="QKO31177.1"/>
    </source>
</evidence>
<accession>A0A859DT93</accession>
<dbReference type="InterPro" id="IPR009577">
    <property type="entry name" value="Sm_multidrug_ex"/>
</dbReference>
<keyword evidence="1" id="KW-1133">Transmembrane helix</keyword>
<keyword evidence="5" id="KW-1185">Reference proteome</keyword>
<dbReference type="PANTHER" id="PTHR36007:SF2">
    <property type="entry name" value="TRANSPORT PROTEIN-RELATED"/>
    <property type="match status" value="1"/>
</dbReference>
<dbReference type="EMBL" id="CP046161">
    <property type="protein sequence ID" value="QKO31177.1"/>
    <property type="molecule type" value="Genomic_DNA"/>
</dbReference>
<organism evidence="2 4">
    <name type="scientific">Caproicibacterium lactatifermentans</name>
    <dbReference type="NCBI Taxonomy" id="2666138"/>
    <lineage>
        <taxon>Bacteria</taxon>
        <taxon>Bacillati</taxon>
        <taxon>Bacillota</taxon>
        <taxon>Clostridia</taxon>
        <taxon>Eubacteriales</taxon>
        <taxon>Oscillospiraceae</taxon>
        <taxon>Caproicibacterium</taxon>
    </lineage>
</organism>
<reference evidence="3" key="2">
    <citation type="journal article" date="2021" name="Appl. Environ. Microbiol.">
        <title>Adaptability of a Caproate-Producing Bacterium Contributes to Its Dominance in an Anaerobic Fermentation System.</title>
        <authorList>
            <person name="Wang H."/>
            <person name="Gu Y."/>
            <person name="Zhou W."/>
            <person name="Zhao D."/>
            <person name="Qiao Z."/>
            <person name="Zheng J."/>
            <person name="Gao J."/>
            <person name="Chen X."/>
            <person name="Ren C."/>
            <person name="Xu Y."/>
        </authorList>
    </citation>
    <scope>NUCLEOTIDE SEQUENCE</scope>
    <source>
        <strain evidence="3">JNU-WLY1368</strain>
    </source>
</reference>
<dbReference type="EMBL" id="CP046051">
    <property type="protein sequence ID" value="QKN24719.1"/>
    <property type="molecule type" value="Genomic_DNA"/>
</dbReference>
<dbReference type="Pfam" id="PF06695">
    <property type="entry name" value="Sm_multidrug_ex"/>
    <property type="match status" value="1"/>
</dbReference>
<evidence type="ECO:0000313" key="5">
    <source>
        <dbReference type="Proteomes" id="UP000509623"/>
    </source>
</evidence>
<name>A0A859DT93_9FIRM</name>
<keyword evidence="1" id="KW-0812">Transmembrane</keyword>
<dbReference type="KEGG" id="clf:GJQ69_00880"/>
<keyword evidence="1" id="KW-0472">Membrane</keyword>
<proteinExistence type="predicted"/>
<feature type="transmembrane region" description="Helical" evidence="1">
    <location>
        <begin position="78"/>
        <end position="105"/>
    </location>
</feature>
<protein>
    <submittedName>
        <fullName evidence="2">Small multidrug export protein</fullName>
    </submittedName>
</protein>
<dbReference type="Proteomes" id="UP000509623">
    <property type="component" value="Chromosome"/>
</dbReference>